<comment type="caution">
    <text evidence="1">The sequence shown here is derived from an EMBL/GenBank/DDBJ whole genome shotgun (WGS) entry which is preliminary data.</text>
</comment>
<organism evidence="1 2">
    <name type="scientific">Holothuria leucospilota</name>
    <name type="common">Black long sea cucumber</name>
    <name type="synonym">Mertensiothuria leucospilota</name>
    <dbReference type="NCBI Taxonomy" id="206669"/>
    <lineage>
        <taxon>Eukaryota</taxon>
        <taxon>Metazoa</taxon>
        <taxon>Echinodermata</taxon>
        <taxon>Eleutherozoa</taxon>
        <taxon>Echinozoa</taxon>
        <taxon>Holothuroidea</taxon>
        <taxon>Aspidochirotacea</taxon>
        <taxon>Aspidochirotida</taxon>
        <taxon>Holothuriidae</taxon>
        <taxon>Holothuria</taxon>
    </lineage>
</organism>
<proteinExistence type="predicted"/>
<gene>
    <name evidence="1" type="ORF">HOLleu_43159</name>
</gene>
<protein>
    <submittedName>
        <fullName evidence="1">Uncharacterized protein</fullName>
    </submittedName>
</protein>
<sequence length="61" mass="7261">MKEEQKKSFELRHELRKRRLTDKDLVIYKGQIMKKSEWDVAFELSVKDQAKKEGAMLVPPV</sequence>
<dbReference type="AlphaFoldDB" id="A0A9Q1B9T4"/>
<reference evidence="1" key="1">
    <citation type="submission" date="2021-10" db="EMBL/GenBank/DDBJ databases">
        <title>Tropical sea cucumber genome reveals ecological adaptation and Cuvierian tubules defense mechanism.</title>
        <authorList>
            <person name="Chen T."/>
        </authorList>
    </citation>
    <scope>NUCLEOTIDE SEQUENCE</scope>
    <source>
        <strain evidence="1">Nanhai2018</strain>
        <tissue evidence="1">Muscle</tissue>
    </source>
</reference>
<name>A0A9Q1B9T4_HOLLE</name>
<dbReference type="Proteomes" id="UP001152320">
    <property type="component" value="Unassembled WGS sequence"/>
</dbReference>
<accession>A0A9Q1B9T4</accession>
<evidence type="ECO:0000313" key="1">
    <source>
        <dbReference type="EMBL" id="KAJ8018710.1"/>
    </source>
</evidence>
<evidence type="ECO:0000313" key="2">
    <source>
        <dbReference type="Proteomes" id="UP001152320"/>
    </source>
</evidence>
<dbReference type="EMBL" id="JAIZAY010000218">
    <property type="protein sequence ID" value="KAJ8018710.1"/>
    <property type="molecule type" value="Genomic_DNA"/>
</dbReference>
<keyword evidence="2" id="KW-1185">Reference proteome</keyword>